<dbReference type="OrthoDB" id="2563594at2"/>
<protein>
    <recommendedName>
        <fullName evidence="3">Neutral/alkaline non-lysosomal ceramidase</fullName>
    </recommendedName>
</protein>
<dbReference type="Proteomes" id="UP000318017">
    <property type="component" value="Chromosome"/>
</dbReference>
<keyword evidence="2" id="KW-1185">Reference proteome</keyword>
<dbReference type="AlphaFoldDB" id="A0A518GA87"/>
<accession>A0A518GA87</accession>
<evidence type="ECO:0000313" key="2">
    <source>
        <dbReference type="Proteomes" id="UP000318017"/>
    </source>
</evidence>
<dbReference type="RefSeq" id="WP_145080650.1">
    <property type="nucleotide sequence ID" value="NZ_CP036298.1"/>
</dbReference>
<sequence>MKTHSLAACLISLTSGRVGVLIACLTTVWCGHAVDLRAAELLVGAARTTITPDEPVALSGQFHTRIAKTVESPCTANVLVLESRDGDKSLETAIMVSCDLVVIREDVQSRIRSEVAAQLPEVDVRKLFVNATHTHTAPVMVEGKYVLPAEGVIQPAEYVEFLAEQVSGAVVEAWNGRKPAGVSWGLGQAVVAHNRRAVYANRSAAMYGKTDKPEFRGIEGCEDHDIDVLSFWDAEQKPLAMAVDVACPAQEVEGRSAVNADFWHETRGLLRKRYGQQLDVLGWCGAAGDQSPHLMYNRMAETRMLKLRGLTRLEEIARRLDVAVNEANSAARNDIRTDVKMVHLVRTLKLPIWRVTEEQNAAAQAEIDRLARDPANQRRMNWQKAVTDRYQQQKEGDLYERQFHVIRLGDIAICTNPFELYTDYGVQIKARSKAVQTFVIQLTGEQSGTYLPTVRAVEGGSYSAIPPSCPVGPEGGQALVDQTVEAINSLWDE</sequence>
<dbReference type="EMBL" id="CP036298">
    <property type="protein sequence ID" value="QDV25501.1"/>
    <property type="molecule type" value="Genomic_DNA"/>
</dbReference>
<evidence type="ECO:0008006" key="3">
    <source>
        <dbReference type="Google" id="ProtNLM"/>
    </source>
</evidence>
<dbReference type="KEGG" id="ahel:Q31a_38270"/>
<gene>
    <name evidence="1" type="ORF">Q31a_38270</name>
</gene>
<evidence type="ECO:0000313" key="1">
    <source>
        <dbReference type="EMBL" id="QDV25501.1"/>
    </source>
</evidence>
<organism evidence="1 2">
    <name type="scientific">Aureliella helgolandensis</name>
    <dbReference type="NCBI Taxonomy" id="2527968"/>
    <lineage>
        <taxon>Bacteria</taxon>
        <taxon>Pseudomonadati</taxon>
        <taxon>Planctomycetota</taxon>
        <taxon>Planctomycetia</taxon>
        <taxon>Pirellulales</taxon>
        <taxon>Pirellulaceae</taxon>
        <taxon>Aureliella</taxon>
    </lineage>
</organism>
<proteinExistence type="predicted"/>
<name>A0A518GA87_9BACT</name>
<reference evidence="1 2" key="1">
    <citation type="submission" date="2019-02" db="EMBL/GenBank/DDBJ databases">
        <title>Deep-cultivation of Planctomycetes and their phenomic and genomic characterization uncovers novel biology.</title>
        <authorList>
            <person name="Wiegand S."/>
            <person name="Jogler M."/>
            <person name="Boedeker C."/>
            <person name="Pinto D."/>
            <person name="Vollmers J."/>
            <person name="Rivas-Marin E."/>
            <person name="Kohn T."/>
            <person name="Peeters S.H."/>
            <person name="Heuer A."/>
            <person name="Rast P."/>
            <person name="Oberbeckmann S."/>
            <person name="Bunk B."/>
            <person name="Jeske O."/>
            <person name="Meyerdierks A."/>
            <person name="Storesund J.E."/>
            <person name="Kallscheuer N."/>
            <person name="Luecker S."/>
            <person name="Lage O.M."/>
            <person name="Pohl T."/>
            <person name="Merkel B.J."/>
            <person name="Hornburger P."/>
            <person name="Mueller R.-W."/>
            <person name="Bruemmer F."/>
            <person name="Labrenz M."/>
            <person name="Spormann A.M."/>
            <person name="Op den Camp H."/>
            <person name="Overmann J."/>
            <person name="Amann R."/>
            <person name="Jetten M.S.M."/>
            <person name="Mascher T."/>
            <person name="Medema M.H."/>
            <person name="Devos D.P."/>
            <person name="Kaster A.-K."/>
            <person name="Ovreas L."/>
            <person name="Rohde M."/>
            <person name="Galperin M.Y."/>
            <person name="Jogler C."/>
        </authorList>
    </citation>
    <scope>NUCLEOTIDE SEQUENCE [LARGE SCALE GENOMIC DNA]</scope>
    <source>
        <strain evidence="1 2">Q31a</strain>
    </source>
</reference>